<keyword evidence="1" id="KW-0812">Transmembrane</keyword>
<dbReference type="AlphaFoldDB" id="A0A2T0WWR7"/>
<keyword evidence="1" id="KW-1133">Transmembrane helix</keyword>
<proteinExistence type="predicted"/>
<organism evidence="2 3">
    <name type="scientific">Donghicola tyrosinivorans</name>
    <dbReference type="NCBI Taxonomy" id="1652492"/>
    <lineage>
        <taxon>Bacteria</taxon>
        <taxon>Pseudomonadati</taxon>
        <taxon>Pseudomonadota</taxon>
        <taxon>Alphaproteobacteria</taxon>
        <taxon>Rhodobacterales</taxon>
        <taxon>Roseobacteraceae</taxon>
        <taxon>Donghicola</taxon>
    </lineage>
</organism>
<name>A0A2T0WWR7_9RHOB</name>
<reference evidence="2 3" key="1">
    <citation type="submission" date="2018-03" db="EMBL/GenBank/DDBJ databases">
        <title>Genomic Encyclopedia of Archaeal and Bacterial Type Strains, Phase II (KMG-II): from individual species to whole genera.</title>
        <authorList>
            <person name="Goeker M."/>
        </authorList>
    </citation>
    <scope>NUCLEOTIDE SEQUENCE [LARGE SCALE GENOMIC DNA]</scope>
    <source>
        <strain evidence="2 3">DSM 100212</strain>
    </source>
</reference>
<feature type="transmembrane region" description="Helical" evidence="1">
    <location>
        <begin position="51"/>
        <end position="81"/>
    </location>
</feature>
<evidence type="ECO:0000313" key="3">
    <source>
        <dbReference type="Proteomes" id="UP000238392"/>
    </source>
</evidence>
<dbReference type="OrthoDB" id="9256181at2"/>
<accession>A0A2T0WWR7</accession>
<dbReference type="RefSeq" id="WP_106263670.1">
    <property type="nucleotide sequence ID" value="NZ_PVTQ01000004.1"/>
</dbReference>
<dbReference type="EMBL" id="PVTQ01000004">
    <property type="protein sequence ID" value="PRY91142.1"/>
    <property type="molecule type" value="Genomic_DNA"/>
</dbReference>
<keyword evidence="1" id="KW-0472">Membrane</keyword>
<keyword evidence="3" id="KW-1185">Reference proteome</keyword>
<protein>
    <submittedName>
        <fullName evidence="2">Uncharacterized protein</fullName>
    </submittedName>
</protein>
<evidence type="ECO:0000256" key="1">
    <source>
        <dbReference type="SAM" id="Phobius"/>
    </source>
</evidence>
<comment type="caution">
    <text evidence="2">The sequence shown here is derived from an EMBL/GenBank/DDBJ whole genome shotgun (WGS) entry which is preliminary data.</text>
</comment>
<gene>
    <name evidence="2" type="ORF">CLV74_104158</name>
</gene>
<evidence type="ECO:0000313" key="2">
    <source>
        <dbReference type="EMBL" id="PRY91142.1"/>
    </source>
</evidence>
<dbReference type="Proteomes" id="UP000238392">
    <property type="component" value="Unassembled WGS sequence"/>
</dbReference>
<sequence length="90" mass="9862">MRTLIAFAIVFGAGIGLPVLALFNCSGWNEGSMQVATCIVDTPALRDWAEILYGFLLLASFLAGIPLLIYLVILIVLALFIRWALPKKPR</sequence>